<dbReference type="AlphaFoldDB" id="A0A4U9V2S1"/>
<gene>
    <name evidence="1" type="ORF">NCTC12965_03966</name>
</gene>
<accession>A0A4U9V2S1</accession>
<reference evidence="1" key="1">
    <citation type="submission" date="2019-05" db="EMBL/GenBank/DDBJ databases">
        <authorList>
            <consortium name="Pathogen Informatics"/>
        </authorList>
    </citation>
    <scope>NUCLEOTIDE SEQUENCE [LARGE SCALE GENOMIC DNA]</scope>
    <source>
        <strain evidence="1">NCTC12965</strain>
    </source>
</reference>
<sequence>MRFIIVYLLLWFVALMNILVFRKQRISWISWKLNILI</sequence>
<proteinExistence type="predicted"/>
<organism evidence="1">
    <name type="scientific">Serratia fonticola</name>
    <dbReference type="NCBI Taxonomy" id="47917"/>
    <lineage>
        <taxon>Bacteria</taxon>
        <taxon>Pseudomonadati</taxon>
        <taxon>Pseudomonadota</taxon>
        <taxon>Gammaproteobacteria</taxon>
        <taxon>Enterobacterales</taxon>
        <taxon>Yersiniaceae</taxon>
        <taxon>Serratia</taxon>
    </lineage>
</organism>
<evidence type="ECO:0000313" key="1">
    <source>
        <dbReference type="EMBL" id="VTR36721.1"/>
    </source>
</evidence>
<protein>
    <submittedName>
        <fullName evidence="1">Uncharacterized protein</fullName>
    </submittedName>
</protein>
<name>A0A4U9V2S1_SERFO</name>
<dbReference type="EMBL" id="CABEEZ010000089">
    <property type="protein sequence ID" value="VTR36721.1"/>
    <property type="molecule type" value="Genomic_DNA"/>
</dbReference>